<evidence type="ECO:0000259" key="2">
    <source>
        <dbReference type="Pfam" id="PF01693"/>
    </source>
</evidence>
<protein>
    <recommendedName>
        <fullName evidence="2">Ribonuclease H1 N-terminal domain-containing protein</fullName>
    </recommendedName>
</protein>
<sequence length="335" mass="36428">MSQASLLPSLKNIAEHINLGKKTDKGKGKAKDFKRYQTLLQQRSSLDTELQNIQELLDSSSDSSSDGNSHLYASDSDSDNSVWPYLVSVVESESEISPPPYTPTPYSPTGMWGFNYPFTFSLTYYVTAAASCMPSTPSRASRPAPPAATPSLSRPPMTPSCSLVAACLNTPTPSAANGTPTSGNSLTHPSNPPTPRATNGKPKYKKTCFGYVVYRGKETGAFKYWNMVHSIISNDTIALYKGFPTFQAAREVYVHTQDTGVINALSLHSSQSQQTQDNRVYVVTEGTRPGVYQDAFSALQRGLQWNGGALHPKGTVAEANQFFVTEYMGGRVRPI</sequence>
<dbReference type="OrthoDB" id="3037695at2759"/>
<feature type="region of interest" description="Disordered" evidence="1">
    <location>
        <begin position="135"/>
        <end position="156"/>
    </location>
</feature>
<dbReference type="Proteomes" id="UP000559256">
    <property type="component" value="Unassembled WGS sequence"/>
</dbReference>
<dbReference type="InterPro" id="IPR011320">
    <property type="entry name" value="RNase_H1_N"/>
</dbReference>
<feature type="domain" description="Ribonuclease H1 N-terminal" evidence="2">
    <location>
        <begin position="211"/>
        <end position="251"/>
    </location>
</feature>
<dbReference type="SUPFAM" id="SSF55658">
    <property type="entry name" value="L9 N-domain-like"/>
    <property type="match status" value="1"/>
</dbReference>
<keyword evidence="4" id="KW-1185">Reference proteome</keyword>
<feature type="compositionally biased region" description="Polar residues" evidence="1">
    <location>
        <begin position="172"/>
        <end position="189"/>
    </location>
</feature>
<comment type="caution">
    <text evidence="3">The sequence shown here is derived from an EMBL/GenBank/DDBJ whole genome shotgun (WGS) entry which is preliminary data.</text>
</comment>
<reference evidence="3 4" key="1">
    <citation type="journal article" date="2020" name="ISME J.">
        <title>Uncovering the hidden diversity of litter-decomposition mechanisms in mushroom-forming fungi.</title>
        <authorList>
            <person name="Floudas D."/>
            <person name="Bentzer J."/>
            <person name="Ahren D."/>
            <person name="Johansson T."/>
            <person name="Persson P."/>
            <person name="Tunlid A."/>
        </authorList>
    </citation>
    <scope>NUCLEOTIDE SEQUENCE [LARGE SCALE GENOMIC DNA]</scope>
    <source>
        <strain evidence="3 4">CBS 291.85</strain>
    </source>
</reference>
<evidence type="ECO:0000256" key="1">
    <source>
        <dbReference type="SAM" id="MobiDB-lite"/>
    </source>
</evidence>
<name>A0A8H5G5J9_9AGAR</name>
<accession>A0A8H5G5J9</accession>
<dbReference type="EMBL" id="JAACJM010000049">
    <property type="protein sequence ID" value="KAF5358682.1"/>
    <property type="molecule type" value="Genomic_DNA"/>
</dbReference>
<dbReference type="Pfam" id="PF01693">
    <property type="entry name" value="Cauli_VI"/>
    <property type="match status" value="1"/>
</dbReference>
<organism evidence="3 4">
    <name type="scientific">Tetrapyrgos nigripes</name>
    <dbReference type="NCBI Taxonomy" id="182062"/>
    <lineage>
        <taxon>Eukaryota</taxon>
        <taxon>Fungi</taxon>
        <taxon>Dikarya</taxon>
        <taxon>Basidiomycota</taxon>
        <taxon>Agaricomycotina</taxon>
        <taxon>Agaricomycetes</taxon>
        <taxon>Agaricomycetidae</taxon>
        <taxon>Agaricales</taxon>
        <taxon>Marasmiineae</taxon>
        <taxon>Marasmiaceae</taxon>
        <taxon>Tetrapyrgos</taxon>
    </lineage>
</organism>
<proteinExistence type="predicted"/>
<dbReference type="InterPro" id="IPR009027">
    <property type="entry name" value="Ribosomal_bL9/RNase_H1_N"/>
</dbReference>
<gene>
    <name evidence="3" type="ORF">D9758_007768</name>
</gene>
<dbReference type="AlphaFoldDB" id="A0A8H5G5J9"/>
<evidence type="ECO:0000313" key="4">
    <source>
        <dbReference type="Proteomes" id="UP000559256"/>
    </source>
</evidence>
<feature type="region of interest" description="Disordered" evidence="1">
    <location>
        <begin position="57"/>
        <end position="78"/>
    </location>
</feature>
<feature type="region of interest" description="Disordered" evidence="1">
    <location>
        <begin position="172"/>
        <end position="200"/>
    </location>
</feature>
<evidence type="ECO:0000313" key="3">
    <source>
        <dbReference type="EMBL" id="KAF5358682.1"/>
    </source>
</evidence>